<keyword evidence="3" id="KW-1185">Reference proteome</keyword>
<evidence type="ECO:0000256" key="1">
    <source>
        <dbReference type="SAM" id="MobiDB-lite"/>
    </source>
</evidence>
<evidence type="ECO:0000313" key="3">
    <source>
        <dbReference type="Proteomes" id="UP000070544"/>
    </source>
</evidence>
<evidence type="ECO:0000313" key="2">
    <source>
        <dbReference type="EMBL" id="KXS14489.1"/>
    </source>
</evidence>
<feature type="region of interest" description="Disordered" evidence="1">
    <location>
        <begin position="48"/>
        <end position="68"/>
    </location>
</feature>
<organism evidence="2 3">
    <name type="scientific">Gonapodya prolifera (strain JEL478)</name>
    <name type="common">Monoblepharis prolifera</name>
    <dbReference type="NCBI Taxonomy" id="1344416"/>
    <lineage>
        <taxon>Eukaryota</taxon>
        <taxon>Fungi</taxon>
        <taxon>Fungi incertae sedis</taxon>
        <taxon>Chytridiomycota</taxon>
        <taxon>Chytridiomycota incertae sedis</taxon>
        <taxon>Monoblepharidomycetes</taxon>
        <taxon>Monoblepharidales</taxon>
        <taxon>Gonapodyaceae</taxon>
        <taxon>Gonapodya</taxon>
    </lineage>
</organism>
<dbReference type="Proteomes" id="UP000070544">
    <property type="component" value="Unassembled WGS sequence"/>
</dbReference>
<dbReference type="AlphaFoldDB" id="A0A139ACU2"/>
<accession>A0A139ACU2</accession>
<reference evidence="2 3" key="1">
    <citation type="journal article" date="2015" name="Genome Biol. Evol.">
        <title>Phylogenomic analyses indicate that early fungi evolved digesting cell walls of algal ancestors of land plants.</title>
        <authorList>
            <person name="Chang Y."/>
            <person name="Wang S."/>
            <person name="Sekimoto S."/>
            <person name="Aerts A.L."/>
            <person name="Choi C."/>
            <person name="Clum A."/>
            <person name="LaButti K.M."/>
            <person name="Lindquist E.A."/>
            <person name="Yee Ngan C."/>
            <person name="Ohm R.A."/>
            <person name="Salamov A.A."/>
            <person name="Grigoriev I.V."/>
            <person name="Spatafora J.W."/>
            <person name="Berbee M.L."/>
        </authorList>
    </citation>
    <scope>NUCLEOTIDE SEQUENCE [LARGE SCALE GENOMIC DNA]</scope>
    <source>
        <strain evidence="2 3">JEL478</strain>
    </source>
</reference>
<gene>
    <name evidence="2" type="ORF">M427DRAFT_70693</name>
</gene>
<name>A0A139ACU2_GONPJ</name>
<protein>
    <submittedName>
        <fullName evidence="2">Uncharacterized protein</fullName>
    </submittedName>
</protein>
<dbReference type="EMBL" id="KQ965769">
    <property type="protein sequence ID" value="KXS14489.1"/>
    <property type="molecule type" value="Genomic_DNA"/>
</dbReference>
<proteinExistence type="predicted"/>
<sequence length="68" mass="7508">MVDPMTALNRRPAHFPLLSLPSEIIIRISAFWAGSRLGLPTSAFNTELAAPQPTCDRRTRPPPLEVPD</sequence>